<evidence type="ECO:0000313" key="2">
    <source>
        <dbReference type="Proteomes" id="UP000230423"/>
    </source>
</evidence>
<dbReference type="EMBL" id="KZ345030">
    <property type="protein sequence ID" value="PIO76773.1"/>
    <property type="molecule type" value="Genomic_DNA"/>
</dbReference>
<protein>
    <submittedName>
        <fullName evidence="1">Uncharacterized protein</fullName>
    </submittedName>
</protein>
<dbReference type="PANTHER" id="PTHR34401:SF3">
    <property type="entry name" value="DB DOMAIN-CONTAINING PROTEIN"/>
    <property type="match status" value="1"/>
</dbReference>
<reference evidence="1 2" key="1">
    <citation type="submission" date="2015-09" db="EMBL/GenBank/DDBJ databases">
        <title>Draft genome of the parasitic nematode Teladorsagia circumcincta isolate WARC Sus (inbred).</title>
        <authorList>
            <person name="Mitreva M."/>
        </authorList>
    </citation>
    <scope>NUCLEOTIDE SEQUENCE [LARGE SCALE GENOMIC DNA]</scope>
    <source>
        <strain evidence="1 2">S</strain>
    </source>
</reference>
<accession>A0A2G9V2Q3</accession>
<name>A0A2G9V2Q3_TELCI</name>
<dbReference type="OrthoDB" id="5833681at2759"/>
<dbReference type="PANTHER" id="PTHR34401">
    <property type="entry name" value="PROTEIN CBG12388-RELATED"/>
    <property type="match status" value="1"/>
</dbReference>
<proteinExistence type="predicted"/>
<organism evidence="1 2">
    <name type="scientific">Teladorsagia circumcincta</name>
    <name type="common">Brown stomach worm</name>
    <name type="synonym">Ostertagia circumcincta</name>
    <dbReference type="NCBI Taxonomy" id="45464"/>
    <lineage>
        <taxon>Eukaryota</taxon>
        <taxon>Metazoa</taxon>
        <taxon>Ecdysozoa</taxon>
        <taxon>Nematoda</taxon>
        <taxon>Chromadorea</taxon>
        <taxon>Rhabditida</taxon>
        <taxon>Rhabditina</taxon>
        <taxon>Rhabditomorpha</taxon>
        <taxon>Strongyloidea</taxon>
        <taxon>Trichostrongylidae</taxon>
        <taxon>Teladorsagia</taxon>
    </lineage>
</organism>
<evidence type="ECO:0000313" key="1">
    <source>
        <dbReference type="EMBL" id="PIO76773.1"/>
    </source>
</evidence>
<dbReference type="AlphaFoldDB" id="A0A2G9V2Q3"/>
<dbReference type="Proteomes" id="UP000230423">
    <property type="component" value="Unassembled WGS sequence"/>
</dbReference>
<keyword evidence="2" id="KW-1185">Reference proteome</keyword>
<gene>
    <name evidence="1" type="ORF">TELCIR_01148</name>
</gene>
<sequence length="213" mass="23200">MIRQCTCQEFEPCKNRATGNIMQCSDQCQSHLTAMGGSYPAIRQCIQAKEPMIRGVIGCQSNQLSGACARGPGGKVPKRYPETLKLAAYSEINSMLAKSGIQAEARSFMAGGKKFATCIEKCMDRGTGGCFKKLKFVLVCMAAVWLSHLTTCLSRLLNNAPSDKVSTHQQFNKYAAALLMPVSEVLLHFAQGSKSHKKLCLLKIDIKRTTEGG</sequence>